<dbReference type="EMBL" id="OY731400">
    <property type="protein sequence ID" value="CAJ1941704.1"/>
    <property type="molecule type" value="Genomic_DNA"/>
</dbReference>
<organism evidence="1 2">
    <name type="scientific">Sphenostylis stenocarpa</name>
    <dbReference type="NCBI Taxonomy" id="92480"/>
    <lineage>
        <taxon>Eukaryota</taxon>
        <taxon>Viridiplantae</taxon>
        <taxon>Streptophyta</taxon>
        <taxon>Embryophyta</taxon>
        <taxon>Tracheophyta</taxon>
        <taxon>Spermatophyta</taxon>
        <taxon>Magnoliopsida</taxon>
        <taxon>eudicotyledons</taxon>
        <taxon>Gunneridae</taxon>
        <taxon>Pentapetalae</taxon>
        <taxon>rosids</taxon>
        <taxon>fabids</taxon>
        <taxon>Fabales</taxon>
        <taxon>Fabaceae</taxon>
        <taxon>Papilionoideae</taxon>
        <taxon>50 kb inversion clade</taxon>
        <taxon>NPAAA clade</taxon>
        <taxon>indigoferoid/millettioid clade</taxon>
        <taxon>Phaseoleae</taxon>
        <taxon>Sphenostylis</taxon>
    </lineage>
</organism>
<dbReference type="Proteomes" id="UP001189624">
    <property type="component" value="Chromosome 3"/>
</dbReference>
<accession>A0AA86S4D0</accession>
<proteinExistence type="predicted"/>
<evidence type="ECO:0000313" key="2">
    <source>
        <dbReference type="Proteomes" id="UP001189624"/>
    </source>
</evidence>
<reference evidence="1" key="1">
    <citation type="submission" date="2023-10" db="EMBL/GenBank/DDBJ databases">
        <authorList>
            <person name="Domelevo Entfellner J.-B."/>
        </authorList>
    </citation>
    <scope>NUCLEOTIDE SEQUENCE</scope>
</reference>
<name>A0AA86S4D0_9FABA</name>
<protein>
    <submittedName>
        <fullName evidence="1">Uncharacterized protein</fullName>
    </submittedName>
</protein>
<dbReference type="AlphaFoldDB" id="A0AA86S4D0"/>
<keyword evidence="2" id="KW-1185">Reference proteome</keyword>
<evidence type="ECO:0000313" key="1">
    <source>
        <dbReference type="EMBL" id="CAJ1941704.1"/>
    </source>
</evidence>
<dbReference type="Gramene" id="rna-AYBTSS11_LOCUS10422">
    <property type="protein sequence ID" value="CAJ1941704.1"/>
    <property type="gene ID" value="gene-AYBTSS11_LOCUS10422"/>
</dbReference>
<sequence>MREQKFCKWKTAIFVIGTNDDVTKSMMWRRRKWSLPNIPLLINGDEYVRISTFITSVARKQHLTHGRPNFGTELV</sequence>
<gene>
    <name evidence="1" type="ORF">AYBTSS11_LOCUS10422</name>
</gene>